<dbReference type="PANTHER" id="PTHR10302">
    <property type="entry name" value="SINGLE-STRANDED DNA-BINDING PROTEIN"/>
    <property type="match status" value="1"/>
</dbReference>
<dbReference type="PROSITE" id="PS50935">
    <property type="entry name" value="SSB"/>
    <property type="match status" value="1"/>
</dbReference>
<evidence type="ECO:0000256" key="2">
    <source>
        <dbReference type="HAMAP-Rule" id="MF_00984"/>
    </source>
</evidence>
<sequence length="152" mass="16441">MSGLPTVTVIGTLTANPELKWLASGDAVVNLTLASNSRRYDRERGEWVDGATTFLRCSAWREMAEHISESLSKGDRAIATGQLRQRSWETEEGERRSVTELSIDEIGPALRFATAKVAKARRSTAPTSTSGDAWTQPAPTGTGGGFTDEPPF</sequence>
<evidence type="ECO:0000313" key="5">
    <source>
        <dbReference type="EMBL" id="MFD0919670.1"/>
    </source>
</evidence>
<gene>
    <name evidence="5" type="primary">ssb</name>
    <name evidence="5" type="ORF">ACFQ16_07935</name>
</gene>
<keyword evidence="1 2" id="KW-0238">DNA-binding</keyword>
<accession>A0ABW3FS78</accession>
<name>A0ABW3FS78_9PSEU</name>
<comment type="subunit">
    <text evidence="2">Homotetramer.</text>
</comment>
<evidence type="ECO:0000256" key="3">
    <source>
        <dbReference type="RuleBase" id="RU000524"/>
    </source>
</evidence>
<dbReference type="InterPro" id="IPR012340">
    <property type="entry name" value="NA-bd_OB-fold"/>
</dbReference>
<dbReference type="EMBL" id="JBHTIW010000003">
    <property type="protein sequence ID" value="MFD0919670.1"/>
    <property type="molecule type" value="Genomic_DNA"/>
</dbReference>
<comment type="caution">
    <text evidence="2">Lacks conserved residue(s) required for the propagation of feature annotation.</text>
</comment>
<protein>
    <recommendedName>
        <fullName evidence="2 3">Single-stranded DNA-binding protein</fullName>
        <shortName evidence="2">SSB</shortName>
    </recommendedName>
</protein>
<proteinExistence type="inferred from homology"/>
<dbReference type="GO" id="GO:0003677">
    <property type="term" value="F:DNA binding"/>
    <property type="evidence" value="ECO:0007669"/>
    <property type="project" value="UniProtKB-KW"/>
</dbReference>
<dbReference type="PANTHER" id="PTHR10302:SF27">
    <property type="entry name" value="SINGLE-STRANDED DNA-BINDING PROTEIN"/>
    <property type="match status" value="1"/>
</dbReference>
<dbReference type="Pfam" id="PF00436">
    <property type="entry name" value="SSB"/>
    <property type="match status" value="1"/>
</dbReference>
<feature type="region of interest" description="Disordered" evidence="4">
    <location>
        <begin position="117"/>
        <end position="152"/>
    </location>
</feature>
<feature type="compositionally biased region" description="Polar residues" evidence="4">
    <location>
        <begin position="124"/>
        <end position="139"/>
    </location>
</feature>
<dbReference type="InterPro" id="IPR000424">
    <property type="entry name" value="Primosome_PriB/ssb"/>
</dbReference>
<dbReference type="SUPFAM" id="SSF50249">
    <property type="entry name" value="Nucleic acid-binding proteins"/>
    <property type="match status" value="1"/>
</dbReference>
<organism evidence="5 6">
    <name type="scientific">Saccharopolyspora rosea</name>
    <dbReference type="NCBI Taxonomy" id="524884"/>
    <lineage>
        <taxon>Bacteria</taxon>
        <taxon>Bacillati</taxon>
        <taxon>Actinomycetota</taxon>
        <taxon>Actinomycetes</taxon>
        <taxon>Pseudonocardiales</taxon>
        <taxon>Pseudonocardiaceae</taxon>
        <taxon>Saccharopolyspora</taxon>
    </lineage>
</organism>
<dbReference type="RefSeq" id="WP_345600003.1">
    <property type="nucleotide sequence ID" value="NZ_BAABLT010000001.1"/>
</dbReference>
<dbReference type="Gene3D" id="2.40.50.140">
    <property type="entry name" value="Nucleic acid-binding proteins"/>
    <property type="match status" value="1"/>
</dbReference>
<evidence type="ECO:0000256" key="1">
    <source>
        <dbReference type="ARBA" id="ARBA00023125"/>
    </source>
</evidence>
<keyword evidence="6" id="KW-1185">Reference proteome</keyword>
<dbReference type="Proteomes" id="UP001597018">
    <property type="component" value="Unassembled WGS sequence"/>
</dbReference>
<dbReference type="CDD" id="cd04496">
    <property type="entry name" value="SSB_OBF"/>
    <property type="match status" value="1"/>
</dbReference>
<comment type="caution">
    <text evidence="5">The sequence shown here is derived from an EMBL/GenBank/DDBJ whole genome shotgun (WGS) entry which is preliminary data.</text>
</comment>
<dbReference type="InterPro" id="IPR011344">
    <property type="entry name" value="ssDNA-bd"/>
</dbReference>
<dbReference type="HAMAP" id="MF_00984">
    <property type="entry name" value="SSB"/>
    <property type="match status" value="1"/>
</dbReference>
<evidence type="ECO:0000256" key="4">
    <source>
        <dbReference type="SAM" id="MobiDB-lite"/>
    </source>
</evidence>
<reference evidence="6" key="1">
    <citation type="journal article" date="2019" name="Int. J. Syst. Evol. Microbiol.">
        <title>The Global Catalogue of Microorganisms (GCM) 10K type strain sequencing project: providing services to taxonomists for standard genome sequencing and annotation.</title>
        <authorList>
            <consortium name="The Broad Institute Genomics Platform"/>
            <consortium name="The Broad Institute Genome Sequencing Center for Infectious Disease"/>
            <person name="Wu L."/>
            <person name="Ma J."/>
        </authorList>
    </citation>
    <scope>NUCLEOTIDE SEQUENCE [LARGE SCALE GENOMIC DNA]</scope>
    <source>
        <strain evidence="6">CCUG 56401</strain>
    </source>
</reference>
<dbReference type="NCBIfam" id="TIGR00621">
    <property type="entry name" value="ssb"/>
    <property type="match status" value="1"/>
</dbReference>
<evidence type="ECO:0000313" key="6">
    <source>
        <dbReference type="Proteomes" id="UP001597018"/>
    </source>
</evidence>